<reference evidence="2" key="1">
    <citation type="submission" date="2017-09" db="EMBL/GenBank/DDBJ databases">
        <title>Depth-based differentiation of microbial function through sediment-hosted aquifers and enrichment of novel symbionts in the deep terrestrial subsurface.</title>
        <authorList>
            <person name="Probst A.J."/>
            <person name="Ladd B."/>
            <person name="Jarett J.K."/>
            <person name="Geller-Mcgrath D.E."/>
            <person name="Sieber C.M.K."/>
            <person name="Emerson J.B."/>
            <person name="Anantharaman K."/>
            <person name="Thomas B.C."/>
            <person name="Malmstrom R."/>
            <person name="Stieglmeier M."/>
            <person name="Klingl A."/>
            <person name="Woyke T."/>
            <person name="Ryan C.M."/>
            <person name="Banfield J.F."/>
        </authorList>
    </citation>
    <scope>NUCLEOTIDE SEQUENCE [LARGE SCALE GENOMIC DNA]</scope>
</reference>
<dbReference type="AlphaFoldDB" id="A0A2M7VFW7"/>
<protein>
    <submittedName>
        <fullName evidence="1">Uncharacterized protein</fullName>
    </submittedName>
</protein>
<organism evidence="1 2">
    <name type="scientific">Candidatus Komeilibacteria bacterium CG_4_10_14_0_2_um_filter_37_10</name>
    <dbReference type="NCBI Taxonomy" id="1974470"/>
    <lineage>
        <taxon>Bacteria</taxon>
        <taxon>Candidatus Komeiliibacteriota</taxon>
    </lineage>
</organism>
<name>A0A2M7VFW7_9BACT</name>
<accession>A0A2M7VFW7</accession>
<proteinExistence type="predicted"/>
<sequence length="103" mass="11872">MKEMSRPTIKEIRKDEACTNFEQLVGKIGDLVTDQNLDQLLCLARKKPFDSMILKTKDDLRVYLQQANKQTIIKMADLLQVNYIALELAASANKNYQRNLNIN</sequence>
<evidence type="ECO:0000313" key="1">
    <source>
        <dbReference type="EMBL" id="PIZ99561.1"/>
    </source>
</evidence>
<evidence type="ECO:0000313" key="2">
    <source>
        <dbReference type="Proteomes" id="UP000230405"/>
    </source>
</evidence>
<dbReference type="EMBL" id="PFPO01000021">
    <property type="protein sequence ID" value="PIZ99561.1"/>
    <property type="molecule type" value="Genomic_DNA"/>
</dbReference>
<dbReference type="Proteomes" id="UP000230405">
    <property type="component" value="Unassembled WGS sequence"/>
</dbReference>
<comment type="caution">
    <text evidence="1">The sequence shown here is derived from an EMBL/GenBank/DDBJ whole genome shotgun (WGS) entry which is preliminary data.</text>
</comment>
<gene>
    <name evidence="1" type="ORF">COX77_01065</name>
</gene>